<evidence type="ECO:0000256" key="4">
    <source>
        <dbReference type="ARBA" id="ARBA00022741"/>
    </source>
</evidence>
<dbReference type="Proteomes" id="UP000578449">
    <property type="component" value="Unassembled WGS sequence"/>
</dbReference>
<keyword evidence="9" id="KW-0812">Transmembrane</keyword>
<keyword evidence="6 7" id="KW-0067">ATP-binding</keyword>
<proteinExistence type="predicted"/>
<dbReference type="InterPro" id="IPR000719">
    <property type="entry name" value="Prot_kinase_dom"/>
</dbReference>
<evidence type="ECO:0000256" key="9">
    <source>
        <dbReference type="SAM" id="Phobius"/>
    </source>
</evidence>
<evidence type="ECO:0000313" key="11">
    <source>
        <dbReference type="EMBL" id="MBB5138558.1"/>
    </source>
</evidence>
<evidence type="ECO:0000256" key="8">
    <source>
        <dbReference type="SAM" id="MobiDB-lite"/>
    </source>
</evidence>
<keyword evidence="5 11" id="KW-0418">Kinase</keyword>
<dbReference type="EC" id="2.7.11.1" evidence="1"/>
<feature type="region of interest" description="Disordered" evidence="8">
    <location>
        <begin position="314"/>
        <end position="367"/>
    </location>
</feature>
<dbReference type="GO" id="GO:0004674">
    <property type="term" value="F:protein serine/threonine kinase activity"/>
    <property type="evidence" value="ECO:0007669"/>
    <property type="project" value="UniProtKB-KW"/>
</dbReference>
<dbReference type="SMART" id="SM00220">
    <property type="entry name" value="S_TKc"/>
    <property type="match status" value="1"/>
</dbReference>
<dbReference type="SUPFAM" id="SSF56112">
    <property type="entry name" value="Protein kinase-like (PK-like)"/>
    <property type="match status" value="1"/>
</dbReference>
<dbReference type="RefSeq" id="WP_185055430.1">
    <property type="nucleotide sequence ID" value="NZ_BAABIX010000025.1"/>
</dbReference>
<evidence type="ECO:0000256" key="5">
    <source>
        <dbReference type="ARBA" id="ARBA00022777"/>
    </source>
</evidence>
<dbReference type="PROSITE" id="PS00107">
    <property type="entry name" value="PROTEIN_KINASE_ATP"/>
    <property type="match status" value="1"/>
</dbReference>
<dbReference type="PANTHER" id="PTHR43289:SF6">
    <property type="entry name" value="SERINE_THREONINE-PROTEIN KINASE NEKL-3"/>
    <property type="match status" value="1"/>
</dbReference>
<organism evidence="11 12">
    <name type="scientific">Thermocatellispora tengchongensis</name>
    <dbReference type="NCBI Taxonomy" id="1073253"/>
    <lineage>
        <taxon>Bacteria</taxon>
        <taxon>Bacillati</taxon>
        <taxon>Actinomycetota</taxon>
        <taxon>Actinomycetes</taxon>
        <taxon>Streptosporangiales</taxon>
        <taxon>Streptosporangiaceae</taxon>
        <taxon>Thermocatellispora</taxon>
    </lineage>
</organism>
<protein>
    <recommendedName>
        <fullName evidence="1">non-specific serine/threonine protein kinase</fullName>
        <ecNumber evidence="1">2.7.11.1</ecNumber>
    </recommendedName>
</protein>
<feature type="transmembrane region" description="Helical" evidence="9">
    <location>
        <begin position="289"/>
        <end position="309"/>
    </location>
</feature>
<dbReference type="CDD" id="cd14014">
    <property type="entry name" value="STKc_PknB_like"/>
    <property type="match status" value="1"/>
</dbReference>
<accession>A0A840PG58</accession>
<evidence type="ECO:0000256" key="2">
    <source>
        <dbReference type="ARBA" id="ARBA00022527"/>
    </source>
</evidence>
<evidence type="ECO:0000256" key="6">
    <source>
        <dbReference type="ARBA" id="ARBA00022840"/>
    </source>
</evidence>
<dbReference type="Gene3D" id="1.10.510.10">
    <property type="entry name" value="Transferase(Phosphotransferase) domain 1"/>
    <property type="match status" value="1"/>
</dbReference>
<keyword evidence="3" id="KW-0808">Transferase</keyword>
<reference evidence="11 12" key="1">
    <citation type="submission" date="2020-08" db="EMBL/GenBank/DDBJ databases">
        <title>Genomic Encyclopedia of Type Strains, Phase IV (KMG-IV): sequencing the most valuable type-strain genomes for metagenomic binning, comparative biology and taxonomic classification.</title>
        <authorList>
            <person name="Goeker M."/>
        </authorList>
    </citation>
    <scope>NUCLEOTIDE SEQUENCE [LARGE SCALE GENOMIC DNA]</scope>
    <source>
        <strain evidence="11 12">DSM 45615</strain>
    </source>
</reference>
<feature type="region of interest" description="Disordered" evidence="8">
    <location>
        <begin position="268"/>
        <end position="287"/>
    </location>
</feature>
<keyword evidence="2" id="KW-0723">Serine/threonine-protein kinase</keyword>
<dbReference type="PROSITE" id="PS50011">
    <property type="entry name" value="PROTEIN_KINASE_DOM"/>
    <property type="match status" value="1"/>
</dbReference>
<keyword evidence="12" id="KW-1185">Reference proteome</keyword>
<evidence type="ECO:0000259" key="10">
    <source>
        <dbReference type="PROSITE" id="PS50011"/>
    </source>
</evidence>
<evidence type="ECO:0000256" key="1">
    <source>
        <dbReference type="ARBA" id="ARBA00012513"/>
    </source>
</evidence>
<name>A0A840PG58_9ACTN</name>
<keyword evidence="9" id="KW-0472">Membrane</keyword>
<dbReference type="PANTHER" id="PTHR43289">
    <property type="entry name" value="MITOGEN-ACTIVATED PROTEIN KINASE KINASE KINASE 20-RELATED"/>
    <property type="match status" value="1"/>
</dbReference>
<dbReference type="GO" id="GO:0005524">
    <property type="term" value="F:ATP binding"/>
    <property type="evidence" value="ECO:0007669"/>
    <property type="project" value="UniProtKB-UniRule"/>
</dbReference>
<feature type="compositionally biased region" description="Low complexity" evidence="8">
    <location>
        <begin position="318"/>
        <end position="365"/>
    </location>
</feature>
<feature type="binding site" evidence="7">
    <location>
        <position position="42"/>
    </location>
    <ligand>
        <name>ATP</name>
        <dbReference type="ChEBI" id="CHEBI:30616"/>
    </ligand>
</feature>
<evidence type="ECO:0000256" key="7">
    <source>
        <dbReference type="PROSITE-ProRule" id="PRU10141"/>
    </source>
</evidence>
<comment type="caution">
    <text evidence="11">The sequence shown here is derived from an EMBL/GenBank/DDBJ whole genome shotgun (WGS) entry which is preliminary data.</text>
</comment>
<keyword evidence="9" id="KW-1133">Transmembrane helix</keyword>
<dbReference type="InterPro" id="IPR008271">
    <property type="entry name" value="Ser/Thr_kinase_AS"/>
</dbReference>
<gene>
    <name evidence="11" type="ORF">HNP84_008312</name>
</gene>
<evidence type="ECO:0000256" key="3">
    <source>
        <dbReference type="ARBA" id="ARBA00022679"/>
    </source>
</evidence>
<dbReference type="EMBL" id="JACHGN010000024">
    <property type="protein sequence ID" value="MBB5138558.1"/>
    <property type="molecule type" value="Genomic_DNA"/>
</dbReference>
<dbReference type="InterPro" id="IPR017441">
    <property type="entry name" value="Protein_kinase_ATP_BS"/>
</dbReference>
<keyword evidence="4 7" id="KW-0547">Nucleotide-binding</keyword>
<sequence>MPDHRARVLAGRYELRAPLGQGGMGVVWRAWDGVLHQTVAVKEVLLVADPARREESLRRTMREARSAARLRGHPGIVTVYDVVEEDGVPWIVMELVEGRSLAEEIREAGPLPEDRVMEIGARVLAALAAAHEAGVVHRDVKPGNILISGDRVVLTDFGIAAGASRETSELTGGNLIGTPAYLAPELIEGHRAGPASDLWALGVTLYEAVEGRRPFERDTGMAVIAAILSRPPAPFQHAARLRPLIEGLLVKDPSRRLTAPQAIPLLVPGAQQTAPVPPRDEGSRRRTKVLSGIAVAASALAVAGIVLAARATGLTGETPPTTADQTTATRTAAADQTTATDQRTAATDPTASTAPAPSGTASLPSGFTLYRDERGFEVAVPDGWEKDDDGPSWSKPRSGLLDLQATVLGLNAAQTKKWTRSPEQLMRELTAGLQESLVAPGTYKEIALRQVTVGEHRGAELEFAFNFKELPSARLRMYARCLVRDSGGYAMVFFFAPEGDWAQFGPLIDTFKATFRLT</sequence>
<dbReference type="InterPro" id="IPR011009">
    <property type="entry name" value="Kinase-like_dom_sf"/>
</dbReference>
<dbReference type="PROSITE" id="PS00108">
    <property type="entry name" value="PROTEIN_KINASE_ST"/>
    <property type="match status" value="1"/>
</dbReference>
<feature type="domain" description="Protein kinase" evidence="10">
    <location>
        <begin position="13"/>
        <end position="266"/>
    </location>
</feature>
<dbReference type="AlphaFoldDB" id="A0A840PG58"/>
<evidence type="ECO:0000313" key="12">
    <source>
        <dbReference type="Proteomes" id="UP000578449"/>
    </source>
</evidence>
<dbReference type="Gene3D" id="3.30.200.20">
    <property type="entry name" value="Phosphorylase Kinase, domain 1"/>
    <property type="match status" value="1"/>
</dbReference>
<dbReference type="Pfam" id="PF00069">
    <property type="entry name" value="Pkinase"/>
    <property type="match status" value="1"/>
</dbReference>